<dbReference type="EMBL" id="ML979133">
    <property type="protein sequence ID" value="KAF1918627.1"/>
    <property type="molecule type" value="Genomic_DNA"/>
</dbReference>
<dbReference type="Pfam" id="PF03306">
    <property type="entry name" value="AAL_decarboxy"/>
    <property type="match status" value="2"/>
</dbReference>
<organism evidence="9 10">
    <name type="scientific">Ampelomyces quisqualis</name>
    <name type="common">Powdery mildew agent</name>
    <dbReference type="NCBI Taxonomy" id="50730"/>
    <lineage>
        <taxon>Eukaryota</taxon>
        <taxon>Fungi</taxon>
        <taxon>Dikarya</taxon>
        <taxon>Ascomycota</taxon>
        <taxon>Pezizomycotina</taxon>
        <taxon>Dothideomycetes</taxon>
        <taxon>Pleosporomycetidae</taxon>
        <taxon>Pleosporales</taxon>
        <taxon>Pleosporineae</taxon>
        <taxon>Phaeosphaeriaceae</taxon>
        <taxon>Ampelomyces</taxon>
    </lineage>
</organism>
<dbReference type="UniPathway" id="UPA00626">
    <property type="reaction ID" value="UER00678"/>
</dbReference>
<dbReference type="PANTHER" id="PTHR35524">
    <property type="entry name" value="ALPHA-ACETOLACTATE DECARBOXYLASE"/>
    <property type="match status" value="1"/>
</dbReference>
<dbReference type="SUPFAM" id="SSF117856">
    <property type="entry name" value="AF0104/ALDC/Ptd012-like"/>
    <property type="match status" value="1"/>
</dbReference>
<dbReference type="Proteomes" id="UP000800096">
    <property type="component" value="Unassembled WGS sequence"/>
</dbReference>
<dbReference type="Gene3D" id="3.30.1330.80">
    <property type="entry name" value="Hypothetical protein, similar to alpha- acetolactate decarboxylase, domain 2"/>
    <property type="match status" value="2"/>
</dbReference>
<evidence type="ECO:0000256" key="2">
    <source>
        <dbReference type="ARBA" id="ARBA00005170"/>
    </source>
</evidence>
<proteinExistence type="inferred from homology"/>
<comment type="similarity">
    <text evidence="3">Belongs to the alpha-acetolactate decarboxylase family.</text>
</comment>
<evidence type="ECO:0000313" key="10">
    <source>
        <dbReference type="Proteomes" id="UP000800096"/>
    </source>
</evidence>
<comment type="catalytic activity">
    <reaction evidence="1">
        <text>(2S)-2-acetolactate + H(+) = (R)-acetoin + CO2</text>
        <dbReference type="Rhea" id="RHEA:21580"/>
        <dbReference type="ChEBI" id="CHEBI:15378"/>
        <dbReference type="ChEBI" id="CHEBI:15686"/>
        <dbReference type="ChEBI" id="CHEBI:16526"/>
        <dbReference type="ChEBI" id="CHEBI:58476"/>
        <dbReference type="EC" id="4.1.1.5"/>
    </reaction>
</comment>
<comment type="pathway">
    <text evidence="2">Polyol metabolism; (R,R)-butane-2,3-diol biosynthesis; (R,R)-butane-2,3-diol from pyruvate: step 2/3.</text>
</comment>
<evidence type="ECO:0000256" key="4">
    <source>
        <dbReference type="ARBA" id="ARBA00013204"/>
    </source>
</evidence>
<dbReference type="InterPro" id="IPR005128">
    <property type="entry name" value="Acetolactate_a_deCO2ase"/>
</dbReference>
<dbReference type="GO" id="GO:0047605">
    <property type="term" value="F:acetolactate decarboxylase activity"/>
    <property type="evidence" value="ECO:0007669"/>
    <property type="project" value="UniProtKB-EC"/>
</dbReference>
<evidence type="ECO:0000256" key="7">
    <source>
        <dbReference type="ARBA" id="ARBA00023061"/>
    </source>
</evidence>
<dbReference type="EC" id="4.1.1.5" evidence="4"/>
<evidence type="ECO:0000256" key="1">
    <source>
        <dbReference type="ARBA" id="ARBA00001784"/>
    </source>
</evidence>
<sequence length="212" mass="23238">MAPSIPNDIFQFSTLAAHVSGFHTGQPHTRDLTSHGTHGIGIYEDSSLMILLDRSAYAIRKDGTAVPAPLDDKLPFAMVTVFQPTYRFKLPSLSLEELEALVEAQDLGVARGVNTLMPFQISTTFSSVALEQGGSLHGVEGTIFGYVVPKWMREISGPRIHAHFLNEEESKGGRVEGFEVEGEVHLGFAKCGRFHLGFPQGPEWEDVRLSSD</sequence>
<dbReference type="PANTHER" id="PTHR35524:SF1">
    <property type="entry name" value="ALPHA-ACETOLACTATE DECARBOXYLASE"/>
    <property type="match status" value="1"/>
</dbReference>
<keyword evidence="8" id="KW-0456">Lyase</keyword>
<gene>
    <name evidence="9" type="ORF">BDU57DRAFT_511338</name>
</gene>
<evidence type="ECO:0000256" key="6">
    <source>
        <dbReference type="ARBA" id="ARBA00022793"/>
    </source>
</evidence>
<name>A0A6A5QXQ9_AMPQU</name>
<evidence type="ECO:0000256" key="5">
    <source>
        <dbReference type="ARBA" id="ARBA00020164"/>
    </source>
</evidence>
<dbReference type="OrthoDB" id="509395at2759"/>
<keyword evidence="10" id="KW-1185">Reference proteome</keyword>
<keyword evidence="7" id="KW-0005">Acetoin biosynthesis</keyword>
<dbReference type="GO" id="GO:0045151">
    <property type="term" value="P:acetoin biosynthetic process"/>
    <property type="evidence" value="ECO:0007669"/>
    <property type="project" value="UniProtKB-KW"/>
</dbReference>
<accession>A0A6A5QXQ9</accession>
<protein>
    <recommendedName>
        <fullName evidence="5">Alpha-acetolactate decarboxylase</fullName>
        <ecNumber evidence="4">4.1.1.5</ecNumber>
    </recommendedName>
</protein>
<evidence type="ECO:0000313" key="9">
    <source>
        <dbReference type="EMBL" id="KAF1918627.1"/>
    </source>
</evidence>
<keyword evidence="6" id="KW-0210">Decarboxylase</keyword>
<dbReference type="AlphaFoldDB" id="A0A6A5QXQ9"/>
<evidence type="ECO:0000256" key="3">
    <source>
        <dbReference type="ARBA" id="ARBA00007106"/>
    </source>
</evidence>
<evidence type="ECO:0000256" key="8">
    <source>
        <dbReference type="ARBA" id="ARBA00023239"/>
    </source>
</evidence>
<reference evidence="9" key="1">
    <citation type="journal article" date="2020" name="Stud. Mycol.">
        <title>101 Dothideomycetes genomes: a test case for predicting lifestyles and emergence of pathogens.</title>
        <authorList>
            <person name="Haridas S."/>
            <person name="Albert R."/>
            <person name="Binder M."/>
            <person name="Bloem J."/>
            <person name="Labutti K."/>
            <person name="Salamov A."/>
            <person name="Andreopoulos B."/>
            <person name="Baker S."/>
            <person name="Barry K."/>
            <person name="Bills G."/>
            <person name="Bluhm B."/>
            <person name="Cannon C."/>
            <person name="Castanera R."/>
            <person name="Culley D."/>
            <person name="Daum C."/>
            <person name="Ezra D."/>
            <person name="Gonzalez J."/>
            <person name="Henrissat B."/>
            <person name="Kuo A."/>
            <person name="Liang C."/>
            <person name="Lipzen A."/>
            <person name="Lutzoni F."/>
            <person name="Magnuson J."/>
            <person name="Mondo S."/>
            <person name="Nolan M."/>
            <person name="Ohm R."/>
            <person name="Pangilinan J."/>
            <person name="Park H.-J."/>
            <person name="Ramirez L."/>
            <person name="Alfaro M."/>
            <person name="Sun H."/>
            <person name="Tritt A."/>
            <person name="Yoshinaga Y."/>
            <person name="Zwiers L.-H."/>
            <person name="Turgeon B."/>
            <person name="Goodwin S."/>
            <person name="Spatafora J."/>
            <person name="Crous P."/>
            <person name="Grigoriev I."/>
        </authorList>
    </citation>
    <scope>NUCLEOTIDE SEQUENCE</scope>
    <source>
        <strain evidence="9">HMLAC05119</strain>
    </source>
</reference>